<accession>A0A9W9LR04</accession>
<dbReference type="EMBL" id="JAPQKO010000003">
    <property type="protein sequence ID" value="KAJ5171895.1"/>
    <property type="molecule type" value="Genomic_DNA"/>
</dbReference>
<name>A0A9W9LR04_9EURO</name>
<evidence type="ECO:0000313" key="2">
    <source>
        <dbReference type="EMBL" id="KAJ5171895.1"/>
    </source>
</evidence>
<reference evidence="2" key="2">
    <citation type="journal article" date="2023" name="IMA Fungus">
        <title>Comparative genomic study of the Penicillium genus elucidates a diverse pangenome and 15 lateral gene transfer events.</title>
        <authorList>
            <person name="Petersen C."/>
            <person name="Sorensen T."/>
            <person name="Nielsen M.R."/>
            <person name="Sondergaard T.E."/>
            <person name="Sorensen J.L."/>
            <person name="Fitzpatrick D.A."/>
            <person name="Frisvad J.C."/>
            <person name="Nielsen K.L."/>
        </authorList>
    </citation>
    <scope>NUCLEOTIDE SEQUENCE</scope>
    <source>
        <strain evidence="2">IBT 21917</strain>
    </source>
</reference>
<comment type="caution">
    <text evidence="2">The sequence shown here is derived from an EMBL/GenBank/DDBJ whole genome shotgun (WGS) entry which is preliminary data.</text>
</comment>
<evidence type="ECO:0000313" key="3">
    <source>
        <dbReference type="Proteomes" id="UP001146351"/>
    </source>
</evidence>
<dbReference type="AlphaFoldDB" id="A0A9W9LR04"/>
<evidence type="ECO:0000256" key="1">
    <source>
        <dbReference type="SAM" id="MobiDB-lite"/>
    </source>
</evidence>
<feature type="compositionally biased region" description="Acidic residues" evidence="1">
    <location>
        <begin position="49"/>
        <end position="62"/>
    </location>
</feature>
<dbReference type="OrthoDB" id="4367615at2759"/>
<protein>
    <submittedName>
        <fullName evidence="2">Uncharacterized protein</fullName>
    </submittedName>
</protein>
<feature type="compositionally biased region" description="Polar residues" evidence="1">
    <location>
        <begin position="1"/>
        <end position="19"/>
    </location>
</feature>
<keyword evidence="3" id="KW-1185">Reference proteome</keyword>
<proteinExistence type="predicted"/>
<reference evidence="2" key="1">
    <citation type="submission" date="2022-11" db="EMBL/GenBank/DDBJ databases">
        <authorList>
            <person name="Petersen C."/>
        </authorList>
    </citation>
    <scope>NUCLEOTIDE SEQUENCE</scope>
    <source>
        <strain evidence="2">IBT 21917</strain>
    </source>
</reference>
<feature type="region of interest" description="Disordered" evidence="1">
    <location>
        <begin position="1"/>
        <end position="63"/>
    </location>
</feature>
<organism evidence="2 3">
    <name type="scientific">Penicillium capsulatum</name>
    <dbReference type="NCBI Taxonomy" id="69766"/>
    <lineage>
        <taxon>Eukaryota</taxon>
        <taxon>Fungi</taxon>
        <taxon>Dikarya</taxon>
        <taxon>Ascomycota</taxon>
        <taxon>Pezizomycotina</taxon>
        <taxon>Eurotiomycetes</taxon>
        <taxon>Eurotiomycetidae</taxon>
        <taxon>Eurotiales</taxon>
        <taxon>Aspergillaceae</taxon>
        <taxon>Penicillium</taxon>
    </lineage>
</organism>
<dbReference type="Proteomes" id="UP001146351">
    <property type="component" value="Unassembled WGS sequence"/>
</dbReference>
<gene>
    <name evidence="2" type="ORF">N7492_004488</name>
</gene>
<sequence length="185" mass="21338">MSDTPVINLSAQASGSGDTLTEAVQKPDHDQPPADESQLTHTEPTNNDSFEDNDDSDLDPEILPDYRDPYRKIHAKHLEPSHYRHKAPLKRGDDWLYWVAGMEIILRMHLVWPILDEEKSFVPLKREHGLFSWSERMIDTAIAAIFANVSPSMRRDNCFLRAVYRRDPSLMMETLCTHHGEKNED</sequence>